<name>A0A0C3BTL6_PILCF</name>
<evidence type="ECO:0000259" key="3">
    <source>
        <dbReference type="PROSITE" id="PS50158"/>
    </source>
</evidence>
<gene>
    <name evidence="4" type="ORF">PILCRDRAFT_9458</name>
</gene>
<dbReference type="PROSITE" id="PS50158">
    <property type="entry name" value="ZF_CCHC"/>
    <property type="match status" value="1"/>
</dbReference>
<keyword evidence="1" id="KW-0863">Zinc-finger</keyword>
<feature type="compositionally biased region" description="Low complexity" evidence="2">
    <location>
        <begin position="58"/>
        <end position="74"/>
    </location>
</feature>
<feature type="compositionally biased region" description="Low complexity" evidence="2">
    <location>
        <begin position="22"/>
        <end position="38"/>
    </location>
</feature>
<dbReference type="AlphaFoldDB" id="A0A0C3BTL6"/>
<dbReference type="Proteomes" id="UP000054166">
    <property type="component" value="Unassembled WGS sequence"/>
</dbReference>
<organism evidence="4 5">
    <name type="scientific">Piloderma croceum (strain F 1598)</name>
    <dbReference type="NCBI Taxonomy" id="765440"/>
    <lineage>
        <taxon>Eukaryota</taxon>
        <taxon>Fungi</taxon>
        <taxon>Dikarya</taxon>
        <taxon>Basidiomycota</taxon>
        <taxon>Agaricomycotina</taxon>
        <taxon>Agaricomycetes</taxon>
        <taxon>Agaricomycetidae</taxon>
        <taxon>Atheliales</taxon>
        <taxon>Atheliaceae</taxon>
        <taxon>Piloderma</taxon>
    </lineage>
</organism>
<keyword evidence="1" id="KW-0862">Zinc</keyword>
<evidence type="ECO:0000313" key="4">
    <source>
        <dbReference type="EMBL" id="KIM80642.1"/>
    </source>
</evidence>
<feature type="compositionally biased region" description="Low complexity" evidence="2">
    <location>
        <begin position="323"/>
        <end position="354"/>
    </location>
</feature>
<dbReference type="EMBL" id="KN833003">
    <property type="protein sequence ID" value="KIM80642.1"/>
    <property type="molecule type" value="Genomic_DNA"/>
</dbReference>
<dbReference type="InParanoid" id="A0A0C3BTL6"/>
<evidence type="ECO:0000256" key="2">
    <source>
        <dbReference type="SAM" id="MobiDB-lite"/>
    </source>
</evidence>
<sequence>MAHHMAHHMAFIDTPNTCNSHTNTRTRTRTNTQTRNTNPIDTDTPTYRQPLELDFSDNTSSPTLSSPSSLSSTPAPTPNPTPAPTITTIKYTPIRTPHTAKTTANMTTPHPTDDNDNMPPVELFHGRNICKQNPQNWLRTLEANKFKHNSDDNTRLYTFSKHLEYNSKADTWFRDELIATQKDTWAKLVTEFNRKWPAVAKVEPTKAELQQKLLEVKLKDEEVGLKVGDDEDDQVCIVRNNLPVSIRSLLPNDISTWTRFCDGVCNISIDRLGDEIERNNYLKSTNDAIANLTISSQSATPRYNTPTPNYQHTPYRTPFHRYQPTAEPQTPSPPTQQATTTPANLNAPTTPSAPRARSVLPTPYTPTPFASRSNANNTFAPAQAPVTPFATGKSGYKGLANNRPYPNTDDGRRLYTTAMAAWKRACGDNVPDWSTGHLPLSPGTAPLGSSECFRCGMIGHMRPTCENLGHTEIPKIESDWRARIHGIVKSRRTRDTLPVFIIDSEEVTIDTSIYDTSVFEFADQEDQGNE</sequence>
<feature type="region of interest" description="Disordered" evidence="2">
    <location>
        <begin position="297"/>
        <end position="376"/>
    </location>
</feature>
<dbReference type="OrthoDB" id="2974043at2759"/>
<dbReference type="InterPro" id="IPR001878">
    <property type="entry name" value="Znf_CCHC"/>
</dbReference>
<reference evidence="5" key="2">
    <citation type="submission" date="2015-01" db="EMBL/GenBank/DDBJ databases">
        <title>Evolutionary Origins and Diversification of the Mycorrhizal Mutualists.</title>
        <authorList>
            <consortium name="DOE Joint Genome Institute"/>
            <consortium name="Mycorrhizal Genomics Consortium"/>
            <person name="Kohler A."/>
            <person name="Kuo A."/>
            <person name="Nagy L.G."/>
            <person name="Floudas D."/>
            <person name="Copeland A."/>
            <person name="Barry K.W."/>
            <person name="Cichocki N."/>
            <person name="Veneault-Fourrey C."/>
            <person name="LaButti K."/>
            <person name="Lindquist E.A."/>
            <person name="Lipzen A."/>
            <person name="Lundell T."/>
            <person name="Morin E."/>
            <person name="Murat C."/>
            <person name="Riley R."/>
            <person name="Ohm R."/>
            <person name="Sun H."/>
            <person name="Tunlid A."/>
            <person name="Henrissat B."/>
            <person name="Grigoriev I.V."/>
            <person name="Hibbett D.S."/>
            <person name="Martin F."/>
        </authorList>
    </citation>
    <scope>NUCLEOTIDE SEQUENCE [LARGE SCALE GENOMIC DNA]</scope>
    <source>
        <strain evidence="5">F 1598</strain>
    </source>
</reference>
<feature type="domain" description="CCHC-type" evidence="3">
    <location>
        <begin position="452"/>
        <end position="467"/>
    </location>
</feature>
<dbReference type="GO" id="GO:0003676">
    <property type="term" value="F:nucleic acid binding"/>
    <property type="evidence" value="ECO:0007669"/>
    <property type="project" value="InterPro"/>
</dbReference>
<feature type="region of interest" description="Disordered" evidence="2">
    <location>
        <begin position="1"/>
        <end position="90"/>
    </location>
</feature>
<dbReference type="GO" id="GO:0008270">
    <property type="term" value="F:zinc ion binding"/>
    <property type="evidence" value="ECO:0007669"/>
    <property type="project" value="UniProtKB-KW"/>
</dbReference>
<evidence type="ECO:0000313" key="5">
    <source>
        <dbReference type="Proteomes" id="UP000054166"/>
    </source>
</evidence>
<protein>
    <recommendedName>
        <fullName evidence="3">CCHC-type domain-containing protein</fullName>
    </recommendedName>
</protein>
<reference evidence="4 5" key="1">
    <citation type="submission" date="2014-04" db="EMBL/GenBank/DDBJ databases">
        <authorList>
            <consortium name="DOE Joint Genome Institute"/>
            <person name="Kuo A."/>
            <person name="Tarkka M."/>
            <person name="Buscot F."/>
            <person name="Kohler A."/>
            <person name="Nagy L.G."/>
            <person name="Floudas D."/>
            <person name="Copeland A."/>
            <person name="Barry K.W."/>
            <person name="Cichocki N."/>
            <person name="Veneault-Fourrey C."/>
            <person name="LaButti K."/>
            <person name="Lindquist E.A."/>
            <person name="Lipzen A."/>
            <person name="Lundell T."/>
            <person name="Morin E."/>
            <person name="Murat C."/>
            <person name="Sun H."/>
            <person name="Tunlid A."/>
            <person name="Henrissat B."/>
            <person name="Grigoriev I.V."/>
            <person name="Hibbett D.S."/>
            <person name="Martin F."/>
            <person name="Nordberg H.P."/>
            <person name="Cantor M.N."/>
            <person name="Hua S.X."/>
        </authorList>
    </citation>
    <scope>NUCLEOTIDE SEQUENCE [LARGE SCALE GENOMIC DNA]</scope>
    <source>
        <strain evidence="4 5">F 1598</strain>
    </source>
</reference>
<feature type="compositionally biased region" description="Polar residues" evidence="2">
    <location>
        <begin position="297"/>
        <end position="314"/>
    </location>
</feature>
<proteinExistence type="predicted"/>
<keyword evidence="5" id="KW-1185">Reference proteome</keyword>
<accession>A0A0C3BTL6</accession>
<evidence type="ECO:0000256" key="1">
    <source>
        <dbReference type="PROSITE-ProRule" id="PRU00047"/>
    </source>
</evidence>
<keyword evidence="1" id="KW-0479">Metal-binding</keyword>
<dbReference type="HOGENOM" id="CLU_513986_0_0_1"/>